<organism evidence="3 4">
    <name type="scientific">Paramicrobacterium chengjingii</name>
    <dbReference type="NCBI Taxonomy" id="2769067"/>
    <lineage>
        <taxon>Bacteria</taxon>
        <taxon>Bacillati</taxon>
        <taxon>Actinomycetota</taxon>
        <taxon>Actinomycetes</taxon>
        <taxon>Micrococcales</taxon>
        <taxon>Microbacteriaceae</taxon>
        <taxon>Paramicrobacterium</taxon>
    </lineage>
</organism>
<feature type="domain" description="VWFA" evidence="2">
    <location>
        <begin position="72"/>
        <end position="258"/>
    </location>
</feature>
<dbReference type="SMART" id="SM00327">
    <property type="entry name" value="VWA"/>
    <property type="match status" value="1"/>
</dbReference>
<feature type="transmembrane region" description="Helical" evidence="1">
    <location>
        <begin position="6"/>
        <end position="25"/>
    </location>
</feature>
<proteinExistence type="predicted"/>
<evidence type="ECO:0000259" key="2">
    <source>
        <dbReference type="PROSITE" id="PS50234"/>
    </source>
</evidence>
<dbReference type="EMBL" id="CP061169">
    <property type="protein sequence ID" value="QPZ37205.1"/>
    <property type="molecule type" value="Genomic_DNA"/>
</dbReference>
<evidence type="ECO:0000313" key="3">
    <source>
        <dbReference type="EMBL" id="QPZ37205.1"/>
    </source>
</evidence>
<feature type="transmembrane region" description="Helical" evidence="1">
    <location>
        <begin position="296"/>
        <end position="317"/>
    </location>
</feature>
<feature type="transmembrane region" description="Helical" evidence="1">
    <location>
        <begin position="37"/>
        <end position="54"/>
    </location>
</feature>
<evidence type="ECO:0000313" key="4">
    <source>
        <dbReference type="Proteomes" id="UP000662814"/>
    </source>
</evidence>
<dbReference type="Pfam" id="PF13519">
    <property type="entry name" value="VWA_2"/>
    <property type="match status" value="1"/>
</dbReference>
<dbReference type="InterPro" id="IPR002035">
    <property type="entry name" value="VWF_A"/>
</dbReference>
<dbReference type="PROSITE" id="PS50234">
    <property type="entry name" value="VWFA"/>
    <property type="match status" value="1"/>
</dbReference>
<keyword evidence="4" id="KW-1185">Reference proteome</keyword>
<keyword evidence="1" id="KW-0812">Transmembrane</keyword>
<dbReference type="CDD" id="cd00198">
    <property type="entry name" value="vWFA"/>
    <property type="match status" value="1"/>
</dbReference>
<reference evidence="3 4" key="1">
    <citation type="submission" date="2020-12" db="EMBL/GenBank/DDBJ databases">
        <title>Microbacterium sp. HY060.</title>
        <authorList>
            <person name="Zhou J."/>
        </authorList>
    </citation>
    <scope>NUCLEOTIDE SEQUENCE [LARGE SCALE GENOMIC DNA]</scope>
    <source>
        <strain evidence="3 4">HY60</strain>
    </source>
</reference>
<gene>
    <name evidence="3" type="ORF">HCR76_10060</name>
</gene>
<dbReference type="Proteomes" id="UP000662814">
    <property type="component" value="Chromosome"/>
</dbReference>
<keyword evidence="1" id="KW-1133">Transmembrane helix</keyword>
<dbReference type="Gene3D" id="3.40.50.410">
    <property type="entry name" value="von Willebrand factor, type A domain"/>
    <property type="match status" value="1"/>
</dbReference>
<dbReference type="RefSeq" id="WP_166992576.1">
    <property type="nucleotide sequence ID" value="NZ_CP061169.1"/>
</dbReference>
<dbReference type="InterPro" id="IPR036465">
    <property type="entry name" value="vWFA_dom_sf"/>
</dbReference>
<dbReference type="SUPFAM" id="SSF53300">
    <property type="entry name" value="vWA-like"/>
    <property type="match status" value="1"/>
</dbReference>
<sequence>MTFHPVMPAVLMTIVFAALLLFTIVQAVRAPTAKIRLHWISRTVLVVLLGAMMLRPVANDGKPVDAVGSDVDVYFVIDTTSSMAAEDWGDGKPRLDGVRADVTELAETLAGARYSVTTFDAATVERVPLTTDAGAIEQTVAAMTQEITGYSSGSSISAPLSHLKQTLAEANPDHTTILYYIGDGEQTVTEQPESFAAIAEYVDGGAVLGYGTKDGGRMLENRGLETDGEPEYITDPSTGEPALSHIDDDALQTIATQLGVDYLHRDASSSVAEAASGITVVPESEAGQNPAPEPELYWILAIPFGALLLFELASLVVDLRRLRTRGEMHS</sequence>
<name>A0ABX6YEV6_9MICO</name>
<evidence type="ECO:0000256" key="1">
    <source>
        <dbReference type="SAM" id="Phobius"/>
    </source>
</evidence>
<accession>A0ABX6YEV6</accession>
<keyword evidence="1" id="KW-0472">Membrane</keyword>
<protein>
    <submittedName>
        <fullName evidence="3">VWA domain-containing protein</fullName>
    </submittedName>
</protein>